<feature type="non-terminal residue" evidence="1">
    <location>
        <position position="1"/>
    </location>
</feature>
<gene>
    <name evidence="1" type="ORF">J3998_13165</name>
</gene>
<proteinExistence type="predicted"/>
<evidence type="ECO:0000313" key="2">
    <source>
        <dbReference type="Proteomes" id="UP000664835"/>
    </source>
</evidence>
<evidence type="ECO:0000313" key="1">
    <source>
        <dbReference type="EMBL" id="MBO1928513.1"/>
    </source>
</evidence>
<sequence>IVDGTLGTNLSALDNPVNEVTTTVDELVNGVLAGDLDLGGTVNSLLGGEAEEGTSGDVDKVVAAVTDIVDGTLGTDLSALDNPVNEVTTTVDELVNGVLAGDPDLGGTVNSLL</sequence>
<name>A0ABS3Q847_9GAMM</name>
<feature type="non-terminal residue" evidence="1">
    <location>
        <position position="113"/>
    </location>
</feature>
<keyword evidence="2" id="KW-1185">Reference proteome</keyword>
<dbReference type="EMBL" id="JAGETV010000076">
    <property type="protein sequence ID" value="MBO1928513.1"/>
    <property type="molecule type" value="Genomic_DNA"/>
</dbReference>
<comment type="caution">
    <text evidence="1">The sequence shown here is derived from an EMBL/GenBank/DDBJ whole genome shotgun (WGS) entry which is preliminary data.</text>
</comment>
<accession>A0ABS3Q847</accession>
<dbReference type="Proteomes" id="UP000664835">
    <property type="component" value="Unassembled WGS sequence"/>
</dbReference>
<protein>
    <submittedName>
        <fullName evidence="1">Uncharacterized protein</fullName>
    </submittedName>
</protein>
<dbReference type="RefSeq" id="WP_208151116.1">
    <property type="nucleotide sequence ID" value="NZ_JAGETV010000076.1"/>
</dbReference>
<organism evidence="1 2">
    <name type="scientific">Thiomicrorhabdus marina</name>
    <dbReference type="NCBI Taxonomy" id="2818442"/>
    <lineage>
        <taxon>Bacteria</taxon>
        <taxon>Pseudomonadati</taxon>
        <taxon>Pseudomonadota</taxon>
        <taxon>Gammaproteobacteria</taxon>
        <taxon>Thiotrichales</taxon>
        <taxon>Piscirickettsiaceae</taxon>
        <taxon>Thiomicrorhabdus</taxon>
    </lineage>
</organism>
<reference evidence="1 2" key="1">
    <citation type="submission" date="2021-03" db="EMBL/GenBank/DDBJ databases">
        <title>Thiomicrorhabdus sp.nov.,novel sulfur-oxidizing bacteria isolated from coastal sediment.</title>
        <authorList>
            <person name="Liu X."/>
        </authorList>
    </citation>
    <scope>NUCLEOTIDE SEQUENCE [LARGE SCALE GENOMIC DNA]</scope>
    <source>
        <strain evidence="1 2">6S2-11</strain>
    </source>
</reference>